<evidence type="ECO:0000256" key="1">
    <source>
        <dbReference type="SAM" id="MobiDB-lite"/>
    </source>
</evidence>
<accession>A0A2A2K073</accession>
<feature type="compositionally biased region" description="Basic and acidic residues" evidence="1">
    <location>
        <begin position="58"/>
        <end position="72"/>
    </location>
</feature>
<organism evidence="2 3">
    <name type="scientific">Diploscapter pachys</name>
    <dbReference type="NCBI Taxonomy" id="2018661"/>
    <lineage>
        <taxon>Eukaryota</taxon>
        <taxon>Metazoa</taxon>
        <taxon>Ecdysozoa</taxon>
        <taxon>Nematoda</taxon>
        <taxon>Chromadorea</taxon>
        <taxon>Rhabditida</taxon>
        <taxon>Rhabditina</taxon>
        <taxon>Rhabditomorpha</taxon>
        <taxon>Rhabditoidea</taxon>
        <taxon>Rhabditidae</taxon>
        <taxon>Diploscapter</taxon>
    </lineage>
</organism>
<protein>
    <submittedName>
        <fullName evidence="2">Uncharacterized protein</fullName>
    </submittedName>
</protein>
<comment type="caution">
    <text evidence="2">The sequence shown here is derived from an EMBL/GenBank/DDBJ whole genome shotgun (WGS) entry which is preliminary data.</text>
</comment>
<dbReference type="Proteomes" id="UP000218231">
    <property type="component" value="Unassembled WGS sequence"/>
</dbReference>
<keyword evidence="3" id="KW-1185">Reference proteome</keyword>
<name>A0A2A2K073_9BILA</name>
<feature type="region of interest" description="Disordered" evidence="1">
    <location>
        <begin position="48"/>
        <end position="116"/>
    </location>
</feature>
<sequence>MKSDLKVIFLPIGVGQIPYVISVQEFYHRPRLRNYFAILCIWEMENSKDTSQLNSNPDTERRNVARGNKERCGGSTSQTSDTKCENSEPEKLPAFFATRSSNREKESIQRNFKQRK</sequence>
<gene>
    <name evidence="2" type="ORF">WR25_00451</name>
</gene>
<dbReference type="AlphaFoldDB" id="A0A2A2K073"/>
<evidence type="ECO:0000313" key="2">
    <source>
        <dbReference type="EMBL" id="PAV67282.1"/>
    </source>
</evidence>
<reference evidence="2 3" key="1">
    <citation type="journal article" date="2017" name="Curr. Biol.">
        <title>Genome architecture and evolution of a unichromosomal asexual nematode.</title>
        <authorList>
            <person name="Fradin H."/>
            <person name="Zegar C."/>
            <person name="Gutwein M."/>
            <person name="Lucas J."/>
            <person name="Kovtun M."/>
            <person name="Corcoran D."/>
            <person name="Baugh L.R."/>
            <person name="Kiontke K."/>
            <person name="Gunsalus K."/>
            <person name="Fitch D.H."/>
            <person name="Piano F."/>
        </authorList>
    </citation>
    <scope>NUCLEOTIDE SEQUENCE [LARGE SCALE GENOMIC DNA]</scope>
    <source>
        <strain evidence="2">PF1309</strain>
    </source>
</reference>
<feature type="compositionally biased region" description="Basic and acidic residues" evidence="1">
    <location>
        <begin position="82"/>
        <end position="91"/>
    </location>
</feature>
<proteinExistence type="predicted"/>
<evidence type="ECO:0000313" key="3">
    <source>
        <dbReference type="Proteomes" id="UP000218231"/>
    </source>
</evidence>
<dbReference type="EMBL" id="LIAE01009964">
    <property type="protein sequence ID" value="PAV67282.1"/>
    <property type="molecule type" value="Genomic_DNA"/>
</dbReference>